<dbReference type="AlphaFoldDB" id="A0A1G2K5K1"/>
<name>A0A1G2K5K1_9BACT</name>
<evidence type="ECO:0000313" key="1">
    <source>
        <dbReference type="EMBL" id="OGZ94453.1"/>
    </source>
</evidence>
<dbReference type="Proteomes" id="UP000177152">
    <property type="component" value="Unassembled WGS sequence"/>
</dbReference>
<gene>
    <name evidence="1" type="ORF">A2633_04215</name>
</gene>
<sequence length="117" mass="13262">MELCKKLDTIIIKYTMLSNDPQQRRKFVATKPAPRISVDLSKEIPHLMARINVKGAFTWENILSLCKNAEISCAPNEVLEAVSLAEKRGDIKKTVYCAQLAFELTPEFVSRWSEPGH</sequence>
<dbReference type="EMBL" id="MHQC01000036">
    <property type="protein sequence ID" value="OGZ94453.1"/>
    <property type="molecule type" value="Genomic_DNA"/>
</dbReference>
<comment type="caution">
    <text evidence="1">The sequence shown here is derived from an EMBL/GenBank/DDBJ whole genome shotgun (WGS) entry which is preliminary data.</text>
</comment>
<protein>
    <submittedName>
        <fullName evidence="1">Uncharacterized protein</fullName>
    </submittedName>
</protein>
<reference evidence="1 2" key="1">
    <citation type="journal article" date="2016" name="Nat. Commun.">
        <title>Thousands of microbial genomes shed light on interconnected biogeochemical processes in an aquifer system.</title>
        <authorList>
            <person name="Anantharaman K."/>
            <person name="Brown C.T."/>
            <person name="Hug L.A."/>
            <person name="Sharon I."/>
            <person name="Castelle C.J."/>
            <person name="Probst A.J."/>
            <person name="Thomas B.C."/>
            <person name="Singh A."/>
            <person name="Wilkins M.J."/>
            <person name="Karaoz U."/>
            <person name="Brodie E.L."/>
            <person name="Williams K.H."/>
            <person name="Hubbard S.S."/>
            <person name="Banfield J.F."/>
        </authorList>
    </citation>
    <scope>NUCLEOTIDE SEQUENCE [LARGE SCALE GENOMIC DNA]</scope>
</reference>
<accession>A0A1G2K5K1</accession>
<organism evidence="1 2">
    <name type="scientific">Candidatus Sungbacteria bacterium RIFCSPHIGHO2_01_FULL_47_32</name>
    <dbReference type="NCBI Taxonomy" id="1802264"/>
    <lineage>
        <taxon>Bacteria</taxon>
        <taxon>Candidatus Sungiibacteriota</taxon>
    </lineage>
</organism>
<evidence type="ECO:0000313" key="2">
    <source>
        <dbReference type="Proteomes" id="UP000177152"/>
    </source>
</evidence>
<proteinExistence type="predicted"/>